<dbReference type="Proteomes" id="UP000076532">
    <property type="component" value="Unassembled WGS sequence"/>
</dbReference>
<proteinExistence type="predicted"/>
<evidence type="ECO:0000313" key="1">
    <source>
        <dbReference type="EMBL" id="KZP13322.1"/>
    </source>
</evidence>
<sequence length="180" mass="19962">MYIALASALVPPTPHAAPLIPPTLPINYPEIYYDAATPSIRIPRPQHERVALPTLFAPTTSSRPIPRPQHERAALPTLFALATFSRPCISFGFIYHTPPLICDLSNISCRFARGRYRYTLGAGAPTSFPAPTLRARRLPPSQSALIPMPLPTPLVTPFDTYTANHPVHLQTRKRKGDFEF</sequence>
<protein>
    <submittedName>
        <fullName evidence="1">Uncharacterized protein</fullName>
    </submittedName>
</protein>
<name>A0A166C5U0_9AGAM</name>
<keyword evidence="2" id="KW-1185">Reference proteome</keyword>
<reference evidence="1 2" key="1">
    <citation type="journal article" date="2016" name="Mol. Biol. Evol.">
        <title>Comparative Genomics of Early-Diverging Mushroom-Forming Fungi Provides Insights into the Origins of Lignocellulose Decay Capabilities.</title>
        <authorList>
            <person name="Nagy L.G."/>
            <person name="Riley R."/>
            <person name="Tritt A."/>
            <person name="Adam C."/>
            <person name="Daum C."/>
            <person name="Floudas D."/>
            <person name="Sun H."/>
            <person name="Yadav J.S."/>
            <person name="Pangilinan J."/>
            <person name="Larsson K.H."/>
            <person name="Matsuura K."/>
            <person name="Barry K."/>
            <person name="Labutti K."/>
            <person name="Kuo R."/>
            <person name="Ohm R.A."/>
            <person name="Bhattacharya S.S."/>
            <person name="Shirouzu T."/>
            <person name="Yoshinaga Y."/>
            <person name="Martin F.M."/>
            <person name="Grigoriev I.V."/>
            <person name="Hibbett D.S."/>
        </authorList>
    </citation>
    <scope>NUCLEOTIDE SEQUENCE [LARGE SCALE GENOMIC DNA]</scope>
    <source>
        <strain evidence="1 2">CBS 109695</strain>
    </source>
</reference>
<accession>A0A166C5U0</accession>
<organism evidence="1 2">
    <name type="scientific">Athelia psychrophila</name>
    <dbReference type="NCBI Taxonomy" id="1759441"/>
    <lineage>
        <taxon>Eukaryota</taxon>
        <taxon>Fungi</taxon>
        <taxon>Dikarya</taxon>
        <taxon>Basidiomycota</taxon>
        <taxon>Agaricomycotina</taxon>
        <taxon>Agaricomycetes</taxon>
        <taxon>Agaricomycetidae</taxon>
        <taxon>Atheliales</taxon>
        <taxon>Atheliaceae</taxon>
        <taxon>Athelia</taxon>
    </lineage>
</organism>
<gene>
    <name evidence="1" type="ORF">FIBSPDRAFT_960609</name>
</gene>
<dbReference type="EMBL" id="KV417634">
    <property type="protein sequence ID" value="KZP13322.1"/>
    <property type="molecule type" value="Genomic_DNA"/>
</dbReference>
<dbReference type="AlphaFoldDB" id="A0A166C5U0"/>
<evidence type="ECO:0000313" key="2">
    <source>
        <dbReference type="Proteomes" id="UP000076532"/>
    </source>
</evidence>